<comment type="caution">
    <text evidence="2">The sequence shown here is derived from an EMBL/GenBank/DDBJ whole genome shotgun (WGS) entry which is preliminary data.</text>
</comment>
<organism evidence="2 3">
    <name type="scientific">Aspergillus cavernicola</name>
    <dbReference type="NCBI Taxonomy" id="176166"/>
    <lineage>
        <taxon>Eukaryota</taxon>
        <taxon>Fungi</taxon>
        <taxon>Dikarya</taxon>
        <taxon>Ascomycota</taxon>
        <taxon>Pezizomycotina</taxon>
        <taxon>Eurotiomycetes</taxon>
        <taxon>Eurotiomycetidae</taxon>
        <taxon>Eurotiales</taxon>
        <taxon>Aspergillaceae</taxon>
        <taxon>Aspergillus</taxon>
        <taxon>Aspergillus subgen. Nidulantes</taxon>
    </lineage>
</organism>
<evidence type="ECO:0000313" key="3">
    <source>
        <dbReference type="Proteomes" id="UP001610335"/>
    </source>
</evidence>
<dbReference type="Gene3D" id="3.20.20.140">
    <property type="entry name" value="Metal-dependent hydrolases"/>
    <property type="match status" value="1"/>
</dbReference>
<proteinExistence type="predicted"/>
<dbReference type="SUPFAM" id="SSF51556">
    <property type="entry name" value="Metallo-dependent hydrolases"/>
    <property type="match status" value="1"/>
</dbReference>
<evidence type="ECO:0000313" key="2">
    <source>
        <dbReference type="EMBL" id="KAL2831458.1"/>
    </source>
</evidence>
<dbReference type="PANTHER" id="PTHR35563">
    <property type="entry name" value="BARREL METAL-DEPENDENT HYDROLASE, PUTATIVE (AFU_ORTHOLOGUE AFUA_1G16240)-RELATED"/>
    <property type="match status" value="1"/>
</dbReference>
<dbReference type="Proteomes" id="UP001610335">
    <property type="component" value="Unassembled WGS sequence"/>
</dbReference>
<keyword evidence="3" id="KW-1185">Reference proteome</keyword>
<dbReference type="PANTHER" id="PTHR35563:SF2">
    <property type="entry name" value="BARREL METAL-DEPENDENT HYDROLASE, PUTATIVE (AFU_ORTHOLOGUE AFUA_1G16240)-RELATED"/>
    <property type="match status" value="1"/>
</dbReference>
<gene>
    <name evidence="2" type="ORF">BDW59DRAFT_169720</name>
</gene>
<reference evidence="2 3" key="1">
    <citation type="submission" date="2024-07" db="EMBL/GenBank/DDBJ databases">
        <title>Section-level genome sequencing and comparative genomics of Aspergillus sections Usti and Cavernicolus.</title>
        <authorList>
            <consortium name="Lawrence Berkeley National Laboratory"/>
            <person name="Nybo J.L."/>
            <person name="Vesth T.C."/>
            <person name="Theobald S."/>
            <person name="Frisvad J.C."/>
            <person name="Larsen T.O."/>
            <person name="Kjaerboelling I."/>
            <person name="Rothschild-Mancinelli K."/>
            <person name="Lyhne E.K."/>
            <person name="Kogle M.E."/>
            <person name="Barry K."/>
            <person name="Clum A."/>
            <person name="Na H."/>
            <person name="Ledsgaard L."/>
            <person name="Lin J."/>
            <person name="Lipzen A."/>
            <person name="Kuo A."/>
            <person name="Riley R."/>
            <person name="Mondo S."/>
            <person name="LaButti K."/>
            <person name="Haridas S."/>
            <person name="Pangalinan J."/>
            <person name="Salamov A.A."/>
            <person name="Simmons B.A."/>
            <person name="Magnuson J.K."/>
            <person name="Chen J."/>
            <person name="Drula E."/>
            <person name="Henrissat B."/>
            <person name="Wiebenga A."/>
            <person name="Lubbers R.J."/>
            <person name="Gomes A.C."/>
            <person name="Makela M.R."/>
            <person name="Stajich J."/>
            <person name="Grigoriev I.V."/>
            <person name="Mortensen U.H."/>
            <person name="De vries R.P."/>
            <person name="Baker S.E."/>
            <person name="Andersen M.R."/>
        </authorList>
    </citation>
    <scope>NUCLEOTIDE SEQUENCE [LARGE SCALE GENOMIC DNA]</scope>
    <source>
        <strain evidence="2 3">CBS 600.67</strain>
    </source>
</reference>
<dbReference type="InterPro" id="IPR032466">
    <property type="entry name" value="Metal_Hydrolase"/>
</dbReference>
<dbReference type="InterPro" id="IPR006680">
    <property type="entry name" value="Amidohydro-rel"/>
</dbReference>
<dbReference type="InterPro" id="IPR052358">
    <property type="entry name" value="Aro_Compnd_Degr_Hydrolases"/>
</dbReference>
<name>A0ABR4IUL8_9EURO</name>
<dbReference type="EMBL" id="JBFXLS010000009">
    <property type="protein sequence ID" value="KAL2831458.1"/>
    <property type="molecule type" value="Genomic_DNA"/>
</dbReference>
<sequence length="340" mass="38569">MLSLETRLLIRTVKKNIDHLVHLLLDIPLLQWPKLHFTTGHTAVQQNLFSDKIPPGAWDSHMHVTDPQRYPLATDAQYTPKPHSLTDALEFETSIGLRNIVLVQPSIYGTDNSCMLVALMALGPQHARAVVTFDPETINHSTLEEWHKLGVRGVRVNTQSVGRDMGEEELIETLQKYAEVIQPYKWVLQLYVLLRMAIVLEKIVPELGVRVCVDHFGCPDLKGTLSSTETETECERFNDPYVLPGFRSLVNLLREGNTYVKLSAPYRISSDRMLSDLESVAKELLRVGGMNRAVFASDWPHTRFEGLDIRPFMEVLLGWCGNDEALIERVFRGNAETLWG</sequence>
<feature type="domain" description="Amidohydrolase-related" evidence="1">
    <location>
        <begin position="58"/>
        <end position="340"/>
    </location>
</feature>
<evidence type="ECO:0000259" key="1">
    <source>
        <dbReference type="Pfam" id="PF04909"/>
    </source>
</evidence>
<protein>
    <recommendedName>
        <fullName evidence="1">Amidohydrolase-related domain-containing protein</fullName>
    </recommendedName>
</protein>
<accession>A0ABR4IUL8</accession>
<dbReference type="Pfam" id="PF04909">
    <property type="entry name" value="Amidohydro_2"/>
    <property type="match status" value="1"/>
</dbReference>